<evidence type="ECO:0000256" key="4">
    <source>
        <dbReference type="SAM" id="Phobius"/>
    </source>
</evidence>
<dbReference type="PANTHER" id="PTHR11360">
    <property type="entry name" value="MONOCARBOXYLATE TRANSPORTER"/>
    <property type="match status" value="1"/>
</dbReference>
<feature type="transmembrane region" description="Helical" evidence="4">
    <location>
        <begin position="85"/>
        <end position="103"/>
    </location>
</feature>
<proteinExistence type="inferred from homology"/>
<feature type="transmembrane region" description="Helical" evidence="4">
    <location>
        <begin position="174"/>
        <end position="196"/>
    </location>
</feature>
<dbReference type="Pfam" id="PF07690">
    <property type="entry name" value="MFS_1"/>
    <property type="match status" value="1"/>
</dbReference>
<protein>
    <submittedName>
        <fullName evidence="6">Riboflavin transporter</fullName>
    </submittedName>
</protein>
<dbReference type="CDD" id="cd17352">
    <property type="entry name" value="MFS_MCT_SLC16"/>
    <property type="match status" value="1"/>
</dbReference>
<feature type="transmembrane region" description="Helical" evidence="4">
    <location>
        <begin position="109"/>
        <end position="130"/>
    </location>
</feature>
<dbReference type="EMBL" id="CM002798">
    <property type="protein sequence ID" value="KZN89920.1"/>
    <property type="molecule type" value="Genomic_DNA"/>
</dbReference>
<sequence>MSPKDNRPTEYTPRACLVIFGAFTCAFCTVGFMNSFGIFQEYYTKNQLSSSPTSTIAWLGAIAIFLLFAISVGAGAMLDIFGPTLMVYVGSFGCVFALMMTSLCHEFYQFLLAQGVVLGISMGMATWPMLALVGQYIKVKRAAAMGIVLGGSSLGGIIWPIAIDRLINHPNIGFPWTMRIVGFIMIPCFTFSCAVAKSPKKATTNAESRDLNQARGENTTEQKDAPQSHKVEALALWRKPSLQLLCLAMFIIYFGMFAPFFYTTSYAVGKGFSTSLAFYTVSIVNGASFFGRVLPGIVADKYGKFNCCIVATIASGIIAMCWTKVTSVTGLVIWSAAYGFASGGILSLQQACAAQVATPSTLGLAIGTVSASTALSAMANVPISGALVERYGYVSLSMFSGASLLLGGVLLIAARLSQNRQLRAIV</sequence>
<evidence type="ECO:0000259" key="5">
    <source>
        <dbReference type="PROSITE" id="PS50850"/>
    </source>
</evidence>
<dbReference type="Gene3D" id="1.20.1250.20">
    <property type="entry name" value="MFS general substrate transporter like domains"/>
    <property type="match status" value="1"/>
</dbReference>
<keyword evidence="4" id="KW-1133">Transmembrane helix</keyword>
<feature type="compositionally biased region" description="Basic and acidic residues" evidence="3">
    <location>
        <begin position="207"/>
        <end position="226"/>
    </location>
</feature>
<feature type="domain" description="Major facilitator superfamily (MFS) profile" evidence="5">
    <location>
        <begin position="241"/>
        <end position="426"/>
    </location>
</feature>
<feature type="region of interest" description="Disordered" evidence="3">
    <location>
        <begin position="204"/>
        <end position="226"/>
    </location>
</feature>
<feature type="transmembrane region" description="Helical" evidence="4">
    <location>
        <begin position="360"/>
        <end position="379"/>
    </location>
</feature>
<organism evidence="6">
    <name type="scientific">Penicillium chrysogenum</name>
    <name type="common">Penicillium notatum</name>
    <dbReference type="NCBI Taxonomy" id="5076"/>
    <lineage>
        <taxon>Eukaryota</taxon>
        <taxon>Fungi</taxon>
        <taxon>Dikarya</taxon>
        <taxon>Ascomycota</taxon>
        <taxon>Pezizomycotina</taxon>
        <taxon>Eurotiomycetes</taxon>
        <taxon>Eurotiomycetidae</taxon>
        <taxon>Eurotiales</taxon>
        <taxon>Aspergillaceae</taxon>
        <taxon>Penicillium</taxon>
        <taxon>Penicillium chrysogenum species complex</taxon>
    </lineage>
</organism>
<dbReference type="Proteomes" id="UP000076449">
    <property type="component" value="Chromosome I"/>
</dbReference>
<accession>A0A167V1Y8</accession>
<evidence type="ECO:0000256" key="1">
    <source>
        <dbReference type="ARBA" id="ARBA00004141"/>
    </source>
</evidence>
<evidence type="ECO:0000256" key="3">
    <source>
        <dbReference type="SAM" id="MobiDB-lite"/>
    </source>
</evidence>
<dbReference type="InterPro" id="IPR011701">
    <property type="entry name" value="MFS"/>
</dbReference>
<keyword evidence="4" id="KW-0472">Membrane</keyword>
<dbReference type="SUPFAM" id="SSF103473">
    <property type="entry name" value="MFS general substrate transporter"/>
    <property type="match status" value="1"/>
</dbReference>
<feature type="transmembrane region" description="Helical" evidence="4">
    <location>
        <begin position="306"/>
        <end position="325"/>
    </location>
</feature>
<name>A0A167V1Y8_PENCH</name>
<feature type="transmembrane region" description="Helical" evidence="4">
    <location>
        <begin position="391"/>
        <end position="413"/>
    </location>
</feature>
<dbReference type="InterPro" id="IPR020846">
    <property type="entry name" value="MFS_dom"/>
</dbReference>
<dbReference type="PROSITE" id="PS50850">
    <property type="entry name" value="MFS"/>
    <property type="match status" value="1"/>
</dbReference>
<dbReference type="InterPro" id="IPR050327">
    <property type="entry name" value="Proton-linked_MCT"/>
</dbReference>
<feature type="transmembrane region" description="Helical" evidence="4">
    <location>
        <begin position="142"/>
        <end position="162"/>
    </location>
</feature>
<dbReference type="PANTHER" id="PTHR11360:SF250">
    <property type="entry name" value="MFS-TYPE TRANSPORTER AFUA_1G00970"/>
    <property type="match status" value="1"/>
</dbReference>
<dbReference type="AlphaFoldDB" id="A0A167V1Y8"/>
<feature type="transmembrane region" description="Helical" evidence="4">
    <location>
        <begin position="276"/>
        <end position="294"/>
    </location>
</feature>
<gene>
    <name evidence="6" type="ORF">EN45_000260</name>
</gene>
<evidence type="ECO:0000256" key="2">
    <source>
        <dbReference type="ARBA" id="ARBA00006727"/>
    </source>
</evidence>
<feature type="transmembrane region" description="Helical" evidence="4">
    <location>
        <begin position="56"/>
        <end position="78"/>
    </location>
</feature>
<keyword evidence="4" id="KW-0812">Transmembrane</keyword>
<evidence type="ECO:0000313" key="6">
    <source>
        <dbReference type="EMBL" id="KZN89920.1"/>
    </source>
</evidence>
<dbReference type="GO" id="GO:0016020">
    <property type="term" value="C:membrane"/>
    <property type="evidence" value="ECO:0007669"/>
    <property type="project" value="UniProtKB-SubCell"/>
</dbReference>
<dbReference type="InterPro" id="IPR036259">
    <property type="entry name" value="MFS_trans_sf"/>
</dbReference>
<comment type="similarity">
    <text evidence="2">Belongs to the major facilitator superfamily. Monocarboxylate porter (TC 2.A.1.13) family.</text>
</comment>
<feature type="transmembrane region" description="Helical" evidence="4">
    <location>
        <begin position="244"/>
        <end position="264"/>
    </location>
</feature>
<comment type="subcellular location">
    <subcellularLocation>
        <location evidence="1">Membrane</location>
        <topology evidence="1">Multi-pass membrane protein</topology>
    </subcellularLocation>
</comment>
<reference evidence="6" key="1">
    <citation type="journal article" date="2014" name="Genome Announc.">
        <title>Complete sequencing and chromosome-scale genome assembly of the industrial progenitor strain P2niaD18 from the penicillin producer Penicillium chrysogenum.</title>
        <authorList>
            <person name="Specht T."/>
            <person name="Dahlmann T.A."/>
            <person name="Zadra I."/>
            <person name="Kurnsteiner H."/>
            <person name="Kuck U."/>
        </authorList>
    </citation>
    <scope>NUCLEOTIDE SEQUENCE [LARGE SCALE GENOMIC DNA]</scope>
    <source>
        <strain evidence="6">P2niaD18</strain>
    </source>
</reference>
<feature type="transmembrane region" description="Helical" evidence="4">
    <location>
        <begin position="331"/>
        <end position="348"/>
    </location>
</feature>
<feature type="transmembrane region" description="Helical" evidence="4">
    <location>
        <begin position="12"/>
        <end position="36"/>
    </location>
</feature>
<dbReference type="GO" id="GO:0022857">
    <property type="term" value="F:transmembrane transporter activity"/>
    <property type="evidence" value="ECO:0007669"/>
    <property type="project" value="InterPro"/>
</dbReference>